<dbReference type="STRING" id="486041.B0CS30"/>
<dbReference type="Proteomes" id="UP000001194">
    <property type="component" value="Unassembled WGS sequence"/>
</dbReference>
<sequence>MFVPFISEPSPKRSSLFRRKGGGGGGKGGGSSGGAKGGSGKGSSSSGSSSSSKGTGKSSSISSGGSSKSATSYGSGGGKVATIPAGQPFAGRVSGGGTRNQVYGSSIYGSGYPGIAGRGVAGRGFPFLFWPLAWGGIAGAGAGSYLHTSEYGSPSNTSRPGGVMMTAAFQSKSQNTTFRVVADNTTVVSLISSIAANCSSNLGNTTAITPTTYNDSSTGPPQPEQAIQYYRASSVALTLDDYNNTGALGPDGTPNTPLPSNIDTNFLNCLNDTIGAAVPLVDGAMGLVADAPSNVGIVALVWIVWFATGFFY</sequence>
<dbReference type="InParanoid" id="B0CS30"/>
<dbReference type="HOGENOM" id="CLU_057147_1_0_1"/>
<dbReference type="RefSeq" id="XP_001875341.1">
    <property type="nucleotide sequence ID" value="XM_001875306.1"/>
</dbReference>
<evidence type="ECO:0000313" key="3">
    <source>
        <dbReference type="Proteomes" id="UP000001194"/>
    </source>
</evidence>
<dbReference type="OrthoDB" id="3365917at2759"/>
<feature type="compositionally biased region" description="Gly residues" evidence="1">
    <location>
        <begin position="22"/>
        <end position="41"/>
    </location>
</feature>
<protein>
    <submittedName>
        <fullName evidence="2">Predicted protein</fullName>
    </submittedName>
</protein>
<feature type="region of interest" description="Disordered" evidence="1">
    <location>
        <begin position="1"/>
        <end position="77"/>
    </location>
</feature>
<gene>
    <name evidence="2" type="ORF">LACBIDRAFT_292195</name>
</gene>
<evidence type="ECO:0000313" key="2">
    <source>
        <dbReference type="EMBL" id="EDR14782.1"/>
    </source>
</evidence>
<reference evidence="2 3" key="1">
    <citation type="journal article" date="2008" name="Nature">
        <title>The genome of Laccaria bicolor provides insights into mycorrhizal symbiosis.</title>
        <authorList>
            <person name="Martin F."/>
            <person name="Aerts A."/>
            <person name="Ahren D."/>
            <person name="Brun A."/>
            <person name="Danchin E.G.J."/>
            <person name="Duchaussoy F."/>
            <person name="Gibon J."/>
            <person name="Kohler A."/>
            <person name="Lindquist E."/>
            <person name="Pereda V."/>
            <person name="Salamov A."/>
            <person name="Shapiro H.J."/>
            <person name="Wuyts J."/>
            <person name="Blaudez D."/>
            <person name="Buee M."/>
            <person name="Brokstein P."/>
            <person name="Canbaeck B."/>
            <person name="Cohen D."/>
            <person name="Courty P.E."/>
            <person name="Coutinho P.M."/>
            <person name="Delaruelle C."/>
            <person name="Detter J.C."/>
            <person name="Deveau A."/>
            <person name="DiFazio S."/>
            <person name="Duplessis S."/>
            <person name="Fraissinet-Tachet L."/>
            <person name="Lucic E."/>
            <person name="Frey-Klett P."/>
            <person name="Fourrey C."/>
            <person name="Feussner I."/>
            <person name="Gay G."/>
            <person name="Grimwood J."/>
            <person name="Hoegger P.J."/>
            <person name="Jain P."/>
            <person name="Kilaru S."/>
            <person name="Labbe J."/>
            <person name="Lin Y.C."/>
            <person name="Legue V."/>
            <person name="Le Tacon F."/>
            <person name="Marmeisse R."/>
            <person name="Melayah D."/>
            <person name="Montanini B."/>
            <person name="Muratet M."/>
            <person name="Nehls U."/>
            <person name="Niculita-Hirzel H."/>
            <person name="Oudot-Le Secq M.P."/>
            <person name="Peter M."/>
            <person name="Quesneville H."/>
            <person name="Rajashekar B."/>
            <person name="Reich M."/>
            <person name="Rouhier N."/>
            <person name="Schmutz J."/>
            <person name="Yin T."/>
            <person name="Chalot M."/>
            <person name="Henrissat B."/>
            <person name="Kuees U."/>
            <person name="Lucas S."/>
            <person name="Van de Peer Y."/>
            <person name="Podila G.K."/>
            <person name="Polle A."/>
            <person name="Pukkila P.J."/>
            <person name="Richardson P.M."/>
            <person name="Rouze P."/>
            <person name="Sanders I.R."/>
            <person name="Stajich J.E."/>
            <person name="Tunlid A."/>
            <person name="Tuskan G."/>
            <person name="Grigoriev I.V."/>
        </authorList>
    </citation>
    <scope>NUCLEOTIDE SEQUENCE [LARGE SCALE GENOMIC DNA]</scope>
    <source>
        <strain evidence="3">S238N-H82 / ATCC MYA-4686</strain>
    </source>
</reference>
<organism evidence="3">
    <name type="scientific">Laccaria bicolor (strain S238N-H82 / ATCC MYA-4686)</name>
    <name type="common">Bicoloured deceiver</name>
    <name type="synonym">Laccaria laccata var. bicolor</name>
    <dbReference type="NCBI Taxonomy" id="486041"/>
    <lineage>
        <taxon>Eukaryota</taxon>
        <taxon>Fungi</taxon>
        <taxon>Dikarya</taxon>
        <taxon>Basidiomycota</taxon>
        <taxon>Agaricomycotina</taxon>
        <taxon>Agaricomycetes</taxon>
        <taxon>Agaricomycetidae</taxon>
        <taxon>Agaricales</taxon>
        <taxon>Agaricineae</taxon>
        <taxon>Hydnangiaceae</taxon>
        <taxon>Laccaria</taxon>
    </lineage>
</organism>
<name>B0CS30_LACBS</name>
<accession>B0CS30</accession>
<feature type="compositionally biased region" description="Low complexity" evidence="1">
    <location>
        <begin position="42"/>
        <end position="73"/>
    </location>
</feature>
<keyword evidence="3" id="KW-1185">Reference proteome</keyword>
<proteinExistence type="predicted"/>
<dbReference type="KEGG" id="lbc:LACBIDRAFT_292195"/>
<dbReference type="EMBL" id="DS547092">
    <property type="protein sequence ID" value="EDR14782.1"/>
    <property type="molecule type" value="Genomic_DNA"/>
</dbReference>
<dbReference type="AlphaFoldDB" id="B0CS30"/>
<evidence type="ECO:0000256" key="1">
    <source>
        <dbReference type="SAM" id="MobiDB-lite"/>
    </source>
</evidence>
<dbReference type="GeneID" id="6070028"/>